<dbReference type="STRING" id="321146.A0A139GYU6"/>
<dbReference type="FunFam" id="3.40.50.2000:FF:000110">
    <property type="entry name" value="UDP-N-acetylglucosaminyltransferase protein"/>
    <property type="match status" value="1"/>
</dbReference>
<feature type="region of interest" description="Disordered" evidence="9">
    <location>
        <begin position="46"/>
        <end position="95"/>
    </location>
</feature>
<dbReference type="InterPro" id="IPR029489">
    <property type="entry name" value="OGT/SEC/SPY_C"/>
</dbReference>
<feature type="region of interest" description="Disordered" evidence="9">
    <location>
        <begin position="1"/>
        <end position="30"/>
    </location>
</feature>
<dbReference type="FunFam" id="1.25.40.10:FF:000552">
    <property type="entry name" value="UDP-N-acetylglucosaminyltransferase (AFU_orthologue AFUA_1G03380)"/>
    <property type="match status" value="1"/>
</dbReference>
<keyword evidence="4" id="KW-0328">Glycosyltransferase</keyword>
<dbReference type="FunFam" id="3.40.50.11380:FF:000004">
    <property type="entry name" value="UDP-N-acetylglucosaminyltransferase (AFU_orthologue AFUA_1G03380)"/>
    <property type="match status" value="1"/>
</dbReference>
<dbReference type="Gene3D" id="3.40.50.11380">
    <property type="match status" value="1"/>
</dbReference>
<evidence type="ECO:0000256" key="6">
    <source>
        <dbReference type="ARBA" id="ARBA00022737"/>
    </source>
</evidence>
<evidence type="ECO:0000256" key="7">
    <source>
        <dbReference type="ARBA" id="ARBA00022803"/>
    </source>
</evidence>
<feature type="compositionally biased region" description="Pro residues" evidence="9">
    <location>
        <begin position="384"/>
        <end position="398"/>
    </location>
</feature>
<keyword evidence="5" id="KW-0808">Transferase</keyword>
<feature type="region of interest" description="Disordered" evidence="9">
    <location>
        <begin position="646"/>
        <end position="673"/>
    </location>
</feature>
<keyword evidence="6" id="KW-0677">Repeat</keyword>
<evidence type="ECO:0000256" key="3">
    <source>
        <dbReference type="ARBA" id="ARBA00011970"/>
    </source>
</evidence>
<reference evidence="11 12" key="1">
    <citation type="submission" date="2015-07" db="EMBL/GenBank/DDBJ databases">
        <title>Comparative genomics of the Sigatoka disease complex on banana suggests a link between parallel evolutionary changes in Pseudocercospora fijiensis and Pseudocercospora eumusae and increased virulence on the banana host.</title>
        <authorList>
            <person name="Chang T.-C."/>
            <person name="Salvucci A."/>
            <person name="Crous P.W."/>
            <person name="Stergiopoulos I."/>
        </authorList>
    </citation>
    <scope>NUCLEOTIDE SEQUENCE [LARGE SCALE GENOMIC DNA]</scope>
    <source>
        <strain evidence="11 12">CBS 114824</strain>
    </source>
</reference>
<comment type="pathway">
    <text evidence="1">Protein modification; protein glycosylation.</text>
</comment>
<dbReference type="PANTHER" id="PTHR44998:SF1">
    <property type="entry name" value="UDP-N-ACETYLGLUCOSAMINE--PEPTIDE N-ACETYLGLUCOSAMINYLTRANSFERASE 110 KDA SUBUNIT"/>
    <property type="match status" value="1"/>
</dbReference>
<comment type="caution">
    <text evidence="11">The sequence shown here is derived from an EMBL/GenBank/DDBJ whole genome shotgun (WGS) entry which is preliminary data.</text>
</comment>
<feature type="domain" description="O-GlcNAc transferase C-terminal" evidence="10">
    <location>
        <begin position="1430"/>
        <end position="1634"/>
    </location>
</feature>
<feature type="compositionally biased region" description="Polar residues" evidence="9">
    <location>
        <begin position="436"/>
        <end position="452"/>
    </location>
</feature>
<name>A0A139GYU6_9PEZI</name>
<dbReference type="Gene3D" id="3.40.50.2000">
    <property type="entry name" value="Glycogen Phosphorylase B"/>
    <property type="match status" value="1"/>
</dbReference>
<evidence type="ECO:0000256" key="8">
    <source>
        <dbReference type="PROSITE-ProRule" id="PRU00339"/>
    </source>
</evidence>
<organism evidence="11 12">
    <name type="scientific">Pseudocercospora eumusae</name>
    <dbReference type="NCBI Taxonomy" id="321146"/>
    <lineage>
        <taxon>Eukaryota</taxon>
        <taxon>Fungi</taxon>
        <taxon>Dikarya</taxon>
        <taxon>Ascomycota</taxon>
        <taxon>Pezizomycotina</taxon>
        <taxon>Dothideomycetes</taxon>
        <taxon>Dothideomycetidae</taxon>
        <taxon>Mycosphaerellales</taxon>
        <taxon>Mycosphaerellaceae</taxon>
        <taxon>Pseudocercospora</taxon>
    </lineage>
</organism>
<dbReference type="Proteomes" id="UP000070133">
    <property type="component" value="Unassembled WGS sequence"/>
</dbReference>
<feature type="region of interest" description="Disordered" evidence="9">
    <location>
        <begin position="370"/>
        <end position="521"/>
    </location>
</feature>
<dbReference type="Pfam" id="PF14559">
    <property type="entry name" value="TPR_19"/>
    <property type="match status" value="1"/>
</dbReference>
<evidence type="ECO:0000256" key="5">
    <source>
        <dbReference type="ARBA" id="ARBA00022679"/>
    </source>
</evidence>
<evidence type="ECO:0000256" key="2">
    <source>
        <dbReference type="ARBA" id="ARBA00005386"/>
    </source>
</evidence>
<feature type="compositionally biased region" description="Low complexity" evidence="9">
    <location>
        <begin position="656"/>
        <end position="669"/>
    </location>
</feature>
<feature type="compositionally biased region" description="Polar residues" evidence="9">
    <location>
        <begin position="473"/>
        <end position="490"/>
    </location>
</feature>
<evidence type="ECO:0000259" key="10">
    <source>
        <dbReference type="Pfam" id="PF13844"/>
    </source>
</evidence>
<dbReference type="InterPro" id="IPR011990">
    <property type="entry name" value="TPR-like_helical_dom_sf"/>
</dbReference>
<dbReference type="InterPro" id="IPR019734">
    <property type="entry name" value="TPR_rpt"/>
</dbReference>
<evidence type="ECO:0000313" key="11">
    <source>
        <dbReference type="EMBL" id="KXS95339.1"/>
    </source>
</evidence>
<evidence type="ECO:0000256" key="9">
    <source>
        <dbReference type="SAM" id="MobiDB-lite"/>
    </source>
</evidence>
<dbReference type="FunFam" id="1.25.40.10:FF:000180">
    <property type="entry name" value="Related to UDP-N-acetylglucosaminyltransferase"/>
    <property type="match status" value="1"/>
</dbReference>
<sequence>MSADVTYPSPIHPSGVRDSSASTDRRQSAESMPFLTQRYALPIHHASHRRHHSHVDHDESRGHTPRAENTLRRKTPNGTLNAGYEGTAEDETQPHKHQLLPLGDTTSSRPIHAPLSNVKRTFLQHQQQQQRHPANLNTWSAQMGPAWQLQPHSQFPQPLSTFPVMDSMLNQMPVQQHFNVQQYYGQTIPSVIQPSFQYLGPTASGGQGTGPYGPYWHDGTYVPYRPAAVREPRFYHHAVHPPSGFHASLPSSQLAYPANPWQQQQQQQAISFSAIPGASPFAQPQLYSPGHQTTNQLGLGYINSGHLVPDSRYAAALHAAPQSGSDDLSVDQTVENEFGSSSPNGRHRDRTFQWALQQYRELLAFIHHTRRQQQQVRHAHGQQPIPPRPSFYPKPPKASAPGSLLQLTKSKSDGDGQSAKAEGDSAVDSSRPESAPDTQQDDSSTPKAVTPQTFPPGGVHFLDNEYHRRASHDQYQGANHQTSSQPASQSTDRHRTLRRSTGSSIASILPPVPQDDSPPSRATHALSLITKICDEANWLWIDGMHLGGCLAYGLGNYQKALRWYTKVLEIDSKHLEATSNLAATLLALGRRQEAERHWRKVVKAAPNHFEAVEHLVGLLCNDQRSRDAIKVIEYVERCLRQSKSAETLKVSDRQSETSSTASRSPATSEQSDQISYDFDVDNEGFNLDTRHTAESSEPGFGSSGFAIPGCDNGRILALIHAKGNMLYGLGDNGGAAKAFEDAVLIAAGRNLEGIQGLVHHILSVVTSTVQQRLPHQGARRPLSPEPILLSPEQALATAKLCFPYIGELPGLRYIAGGPQSLPRKAVISTTSNSLLSLAKIFQDGMSNASRSVGVTPLAHGVRDILALYYLSLSLQPSPSTANNVGILLASVQQVTAPSPTTPQQRLDIPGVAPGSGVALALQYYNYGLQLDQQHAHLYTNLGSLLKDIGQLDAAINMYERAVSCDGKFDIALANLANAVKDKGRISDAIVYYKRAVEVNPDFAEAVCGLANALNSVCGWQARGGIAEDGGKRDRWHVDTDGMLLDARQAGASSSGWIKRVIDIVEKQLAEGETWGRGSLSKTSLEDLVQQLTILDGRRDEVAERERSLRKMLSEWTGHRWEGARITRLVERATRRIGWHWYHDLYVRKRQRIPTSYNRPQLPAALFVPTAPTVLPFHTFTCPMSAKQIRLISQRNGLRISVSTLRSPWLPKQVYPPPKPPSPCLRVGYVSSDFNNHPLAHLMQSVFGMHDLDRVDAHCYATTASDNSIHRQQIQSEAPVFHDASSWSAEKLVNQIVKDGIHILVNLNGYTRGARNEVFAARPAPIQMSFMGFAGTLGAEWCDYLLADETAVPVDTLRPWRRNVDLEDKLQDEKSASENDDWVYGENIIYCRDTFFCCDHKQSAPDAHERPLDWDEEQRRRWKMRKELFPQLADDTIIFGNFNQLYKIEPTTFRTWLRILARVPNSILWLLRFPDLGESHLLATARMWAGAEVASRVIFTDVAPKHLHISRARICDLVVDTAECNAHTTAADVLWSGTPLLTLPRYPYKMCSRMAASILKGALPKNSEGERAAKELIAASEEEYEEKAVALGKSFSYIAGGKGVGHGRLMDLRKMLFHARWKSALFDTKRWVRDLEDAYEEAWKRWVNGEGGDIWLDQVPRKGTSTS</sequence>
<dbReference type="EC" id="2.4.1.255" evidence="3"/>
<feature type="repeat" description="TPR" evidence="8">
    <location>
        <begin position="935"/>
        <end position="968"/>
    </location>
</feature>
<keyword evidence="7 8" id="KW-0802">TPR repeat</keyword>
<dbReference type="SMART" id="SM00028">
    <property type="entry name" value="TPR"/>
    <property type="match status" value="5"/>
</dbReference>
<accession>A0A139GYU6</accession>
<feature type="compositionally biased region" description="Basic and acidic residues" evidence="9">
    <location>
        <begin position="462"/>
        <end position="472"/>
    </location>
</feature>
<dbReference type="PANTHER" id="PTHR44998">
    <property type="match status" value="1"/>
</dbReference>
<dbReference type="EMBL" id="LFZN01000221">
    <property type="protein sequence ID" value="KXS95339.1"/>
    <property type="molecule type" value="Genomic_DNA"/>
</dbReference>
<dbReference type="PROSITE" id="PS50005">
    <property type="entry name" value="TPR"/>
    <property type="match status" value="3"/>
</dbReference>
<proteinExistence type="inferred from homology"/>
<comment type="similarity">
    <text evidence="2">Belongs to the glycosyltransferase 41 family. O-GlcNAc transferase subfamily.</text>
</comment>
<feature type="repeat" description="TPR" evidence="8">
    <location>
        <begin position="575"/>
        <end position="608"/>
    </location>
</feature>
<dbReference type="GO" id="GO:0006493">
    <property type="term" value="P:protein O-linked glycosylation"/>
    <property type="evidence" value="ECO:0007669"/>
    <property type="project" value="TreeGrafter"/>
</dbReference>
<feature type="domain" description="O-GlcNAc transferase C-terminal" evidence="10">
    <location>
        <begin position="1171"/>
        <end position="1355"/>
    </location>
</feature>
<keyword evidence="12" id="KW-1185">Reference proteome</keyword>
<evidence type="ECO:0000313" key="12">
    <source>
        <dbReference type="Proteomes" id="UP000070133"/>
    </source>
</evidence>
<evidence type="ECO:0000256" key="1">
    <source>
        <dbReference type="ARBA" id="ARBA00004922"/>
    </source>
</evidence>
<evidence type="ECO:0000256" key="4">
    <source>
        <dbReference type="ARBA" id="ARBA00022676"/>
    </source>
</evidence>
<feature type="compositionally biased region" description="Basic and acidic residues" evidence="9">
    <location>
        <begin position="55"/>
        <end position="71"/>
    </location>
</feature>
<dbReference type="Pfam" id="PF13844">
    <property type="entry name" value="Glyco_transf_41"/>
    <property type="match status" value="2"/>
</dbReference>
<protein>
    <recommendedName>
        <fullName evidence="3">protein O-GlcNAc transferase</fullName>
        <ecNumber evidence="3">2.4.1.255</ecNumber>
    </recommendedName>
</protein>
<dbReference type="GO" id="GO:0097363">
    <property type="term" value="F:protein O-acetylglucosaminyltransferase activity"/>
    <property type="evidence" value="ECO:0007669"/>
    <property type="project" value="UniProtKB-EC"/>
</dbReference>
<feature type="repeat" description="TPR" evidence="8">
    <location>
        <begin position="969"/>
        <end position="1002"/>
    </location>
</feature>
<dbReference type="Gene3D" id="1.25.40.10">
    <property type="entry name" value="Tetratricopeptide repeat domain"/>
    <property type="match status" value="3"/>
</dbReference>
<dbReference type="SUPFAM" id="SSF48452">
    <property type="entry name" value="TPR-like"/>
    <property type="match status" value="2"/>
</dbReference>
<gene>
    <name evidence="11" type="ORF">AC578_5279</name>
</gene>
<dbReference type="OrthoDB" id="421121at2759"/>
<dbReference type="Pfam" id="PF13181">
    <property type="entry name" value="TPR_8"/>
    <property type="match status" value="2"/>
</dbReference>